<evidence type="ECO:0000256" key="1">
    <source>
        <dbReference type="ARBA" id="ARBA00001947"/>
    </source>
</evidence>
<gene>
    <name evidence="10" type="ORF">CHYS00102_LOCUS24553</name>
</gene>
<evidence type="ECO:0000256" key="6">
    <source>
        <dbReference type="ARBA" id="ARBA00022833"/>
    </source>
</evidence>
<comment type="similarity">
    <text evidence="3">Belongs to the PTPS family.</text>
</comment>
<evidence type="ECO:0000256" key="9">
    <source>
        <dbReference type="SAM" id="MobiDB-lite"/>
    </source>
</evidence>
<keyword evidence="5" id="KW-0479">Metal-binding</keyword>
<name>A0A7S1BVH0_9STRA</name>
<evidence type="ECO:0000256" key="5">
    <source>
        <dbReference type="ARBA" id="ARBA00022723"/>
    </source>
</evidence>
<sequence length="569" mass="63061">MRSDPSVESWICTTCTYRNTNSLHLCCAICGHARPDLESRLKSKTISRVLLDGTIERIKKEISESEELEADELLPALKKKLKELESRLKDYPSISELEACILHNEQEEKTAVEAGDYLRAAGAKAKVTDYRRRLKLEEEAQASYLAGDSGGPADPASSSQRPFNPEGGGGGGGESNRSSSSTYGPSSLSIGSQPGTHEEPSVELGESGRRSSFRRPITSRSITEDEMMAIHALDEELCRSRAPFRTTPQRSPSPPQMFRHGLRPDSRSSLRSRSVNASIYGCDANSRTQPPSVGSRDVSPLSDDTRLSFEIFVGQQDFKFHAGHFIAYAGYRDRLHGHNYAGQIRLIGKQRLDGKNLSRAHVREAVLAVCAEVHEHMIVPTISDVLTIEEESAEEDEIYGTGASGTVHITCEDGAHFTFPSLDCIMVPIVHSTTEELNIYLWARIVQSLGLTFLLDRGVHTLEVGLEDSPGQSSSFRRRLPTDERNPFDASGYVSNYLGRTLHQVSRSLPNCANLKPRRARKKREEEKPQELFLQEMNAIVDMINSGSLDTVGRPLKVEDLVKITNAHR</sequence>
<keyword evidence="7" id="KW-0783">Tetrahydrobiopterin biosynthesis</keyword>
<dbReference type="PANTHER" id="PTHR12589:SF7">
    <property type="entry name" value="6-PYRUVOYL TETRAHYDROBIOPTERIN SYNTHASE"/>
    <property type="match status" value="1"/>
</dbReference>
<evidence type="ECO:0000256" key="8">
    <source>
        <dbReference type="ARBA" id="ARBA00023239"/>
    </source>
</evidence>
<feature type="compositionally biased region" description="Low complexity" evidence="9">
    <location>
        <begin position="175"/>
        <end position="192"/>
    </location>
</feature>
<organism evidence="10">
    <name type="scientific">Corethron hystrix</name>
    <dbReference type="NCBI Taxonomy" id="216773"/>
    <lineage>
        <taxon>Eukaryota</taxon>
        <taxon>Sar</taxon>
        <taxon>Stramenopiles</taxon>
        <taxon>Ochrophyta</taxon>
        <taxon>Bacillariophyta</taxon>
        <taxon>Coscinodiscophyceae</taxon>
        <taxon>Corethrophycidae</taxon>
        <taxon>Corethrales</taxon>
        <taxon>Corethraceae</taxon>
        <taxon>Corethron</taxon>
    </lineage>
</organism>
<comment type="pathway">
    <text evidence="2">Cofactor biosynthesis; tetrahydrobiopterin biosynthesis; tetrahydrobiopterin from 7,8-dihydroneopterin triphosphate: step 1/3.</text>
</comment>
<evidence type="ECO:0000313" key="10">
    <source>
        <dbReference type="EMBL" id="CAD8897339.1"/>
    </source>
</evidence>
<dbReference type="GO" id="GO:0006729">
    <property type="term" value="P:tetrahydrobiopterin biosynthetic process"/>
    <property type="evidence" value="ECO:0007669"/>
    <property type="project" value="UniProtKB-UniPathway"/>
</dbReference>
<dbReference type="AlphaFoldDB" id="A0A7S1BVH0"/>
<accession>A0A7S1BVH0</accession>
<comment type="cofactor">
    <cofactor evidence="1">
        <name>Zn(2+)</name>
        <dbReference type="ChEBI" id="CHEBI:29105"/>
    </cofactor>
</comment>
<evidence type="ECO:0000256" key="4">
    <source>
        <dbReference type="ARBA" id="ARBA00013100"/>
    </source>
</evidence>
<reference evidence="10" key="1">
    <citation type="submission" date="2021-01" db="EMBL/GenBank/DDBJ databases">
        <authorList>
            <person name="Corre E."/>
            <person name="Pelletier E."/>
            <person name="Niang G."/>
            <person name="Scheremetjew M."/>
            <person name="Finn R."/>
            <person name="Kale V."/>
            <person name="Holt S."/>
            <person name="Cochrane G."/>
            <person name="Meng A."/>
            <person name="Brown T."/>
            <person name="Cohen L."/>
        </authorList>
    </citation>
    <scope>NUCLEOTIDE SEQUENCE</scope>
    <source>
        <strain evidence="10">308</strain>
    </source>
</reference>
<dbReference type="InterPro" id="IPR007115">
    <property type="entry name" value="6-PTP_synth/QueD"/>
</dbReference>
<dbReference type="Gene3D" id="3.30.479.10">
    <property type="entry name" value="6-pyruvoyl tetrahydropterin synthase/QueD"/>
    <property type="match status" value="1"/>
</dbReference>
<dbReference type="GO" id="GO:0003874">
    <property type="term" value="F:6-pyruvoyltetrahydropterin synthase activity"/>
    <property type="evidence" value="ECO:0007669"/>
    <property type="project" value="UniProtKB-EC"/>
</dbReference>
<dbReference type="SUPFAM" id="SSF55620">
    <property type="entry name" value="Tetrahydrobiopterin biosynthesis enzymes-like"/>
    <property type="match status" value="1"/>
</dbReference>
<proteinExistence type="inferred from homology"/>
<dbReference type="InterPro" id="IPR038418">
    <property type="entry name" value="6-PTP_synth/QueD_sf"/>
</dbReference>
<evidence type="ECO:0000256" key="3">
    <source>
        <dbReference type="ARBA" id="ARBA00009164"/>
    </source>
</evidence>
<dbReference type="UniPathway" id="UPA00849">
    <property type="reaction ID" value="UER00819"/>
</dbReference>
<dbReference type="Pfam" id="PF01242">
    <property type="entry name" value="PTPS"/>
    <property type="match status" value="1"/>
</dbReference>
<dbReference type="Gene3D" id="4.10.1060.10">
    <property type="entry name" value="Zinc finger, RanBP2-type"/>
    <property type="match status" value="1"/>
</dbReference>
<protein>
    <recommendedName>
        <fullName evidence="4">6-pyruvoyltetrahydropterin synthase</fullName>
        <ecNumber evidence="4">4.2.3.12</ecNumber>
    </recommendedName>
</protein>
<keyword evidence="6" id="KW-0862">Zinc</keyword>
<keyword evidence="8" id="KW-0456">Lyase</keyword>
<dbReference type="EC" id="4.2.3.12" evidence="4"/>
<feature type="region of interest" description="Disordered" evidence="9">
    <location>
        <begin position="144"/>
        <end position="225"/>
    </location>
</feature>
<evidence type="ECO:0000256" key="2">
    <source>
        <dbReference type="ARBA" id="ARBA00005126"/>
    </source>
</evidence>
<feature type="region of interest" description="Disordered" evidence="9">
    <location>
        <begin position="244"/>
        <end position="300"/>
    </location>
</feature>
<dbReference type="GO" id="GO:0046872">
    <property type="term" value="F:metal ion binding"/>
    <property type="evidence" value="ECO:0007669"/>
    <property type="project" value="UniProtKB-KW"/>
</dbReference>
<evidence type="ECO:0000256" key="7">
    <source>
        <dbReference type="ARBA" id="ARBA00023007"/>
    </source>
</evidence>
<dbReference type="EMBL" id="HBFR01033627">
    <property type="protein sequence ID" value="CAD8897339.1"/>
    <property type="molecule type" value="Transcribed_RNA"/>
</dbReference>
<dbReference type="PANTHER" id="PTHR12589">
    <property type="entry name" value="PYRUVOYL TETRAHYDROBIOPTERIN SYNTHASE"/>
    <property type="match status" value="1"/>
</dbReference>